<accession>A0A934VP98</accession>
<dbReference type="Pfam" id="PF14707">
    <property type="entry name" value="Sulfatase_C"/>
    <property type="match status" value="1"/>
</dbReference>
<keyword evidence="4" id="KW-0325">Glycoprotein</keyword>
<dbReference type="PANTHER" id="PTHR43108">
    <property type="entry name" value="N-ACETYLGLUCOSAMINE-6-SULFATASE FAMILY MEMBER"/>
    <property type="match status" value="1"/>
</dbReference>
<protein>
    <submittedName>
        <fullName evidence="6">Sulfatase</fullName>
    </submittedName>
</protein>
<dbReference type="Gene3D" id="3.40.720.10">
    <property type="entry name" value="Alkaline Phosphatase, subunit A"/>
    <property type="match status" value="1"/>
</dbReference>
<dbReference type="PANTHER" id="PTHR43108:SF6">
    <property type="entry name" value="N-SULPHOGLUCOSAMINE SULPHOHYDROLASE"/>
    <property type="match status" value="1"/>
</dbReference>
<evidence type="ECO:0000256" key="1">
    <source>
        <dbReference type="ARBA" id="ARBA00008779"/>
    </source>
</evidence>
<dbReference type="AlphaFoldDB" id="A0A934VP98"/>
<dbReference type="PROSITE" id="PS00523">
    <property type="entry name" value="SULFATASE_1"/>
    <property type="match status" value="1"/>
</dbReference>
<evidence type="ECO:0000256" key="2">
    <source>
        <dbReference type="ARBA" id="ARBA00022729"/>
    </source>
</evidence>
<comment type="similarity">
    <text evidence="1">Belongs to the sulfatase family.</text>
</comment>
<dbReference type="InterPro" id="IPR017850">
    <property type="entry name" value="Alkaline_phosphatase_core_sf"/>
</dbReference>
<evidence type="ECO:0000313" key="7">
    <source>
        <dbReference type="Proteomes" id="UP000617628"/>
    </source>
</evidence>
<gene>
    <name evidence="6" type="ORF">JIN87_00470</name>
</gene>
<comment type="caution">
    <text evidence="6">The sequence shown here is derived from an EMBL/GenBank/DDBJ whole genome shotgun (WGS) entry which is preliminary data.</text>
</comment>
<keyword evidence="7" id="KW-1185">Reference proteome</keyword>
<evidence type="ECO:0000313" key="6">
    <source>
        <dbReference type="EMBL" id="MBK1875314.1"/>
    </source>
</evidence>
<dbReference type="Proteomes" id="UP000617628">
    <property type="component" value="Unassembled WGS sequence"/>
</dbReference>
<evidence type="ECO:0000259" key="5">
    <source>
        <dbReference type="Pfam" id="PF00884"/>
    </source>
</evidence>
<dbReference type="CDD" id="cd16031">
    <property type="entry name" value="G6S_like"/>
    <property type="match status" value="1"/>
</dbReference>
<feature type="domain" description="Sulfatase N-terminal" evidence="5">
    <location>
        <begin position="8"/>
        <end position="370"/>
    </location>
</feature>
<organism evidence="6 7">
    <name type="scientific">Pelagicoccus mobilis</name>
    <dbReference type="NCBI Taxonomy" id="415221"/>
    <lineage>
        <taxon>Bacteria</taxon>
        <taxon>Pseudomonadati</taxon>
        <taxon>Verrucomicrobiota</taxon>
        <taxon>Opitutia</taxon>
        <taxon>Puniceicoccales</taxon>
        <taxon>Pelagicoccaceae</taxon>
        <taxon>Pelagicoccus</taxon>
    </lineage>
</organism>
<reference evidence="6" key="1">
    <citation type="submission" date="2021-01" db="EMBL/GenBank/DDBJ databases">
        <title>Modified the classification status of verrucomicrobia.</title>
        <authorList>
            <person name="Feng X."/>
        </authorList>
    </citation>
    <scope>NUCLEOTIDE SEQUENCE</scope>
    <source>
        <strain evidence="6">KCTC 13126</strain>
    </source>
</reference>
<dbReference type="Pfam" id="PF00884">
    <property type="entry name" value="Sulfatase"/>
    <property type="match status" value="1"/>
</dbReference>
<dbReference type="SUPFAM" id="SSF53649">
    <property type="entry name" value="Alkaline phosphatase-like"/>
    <property type="match status" value="1"/>
</dbReference>
<dbReference type="RefSeq" id="WP_200353529.1">
    <property type="nucleotide sequence ID" value="NZ_JAENIL010000001.1"/>
</dbReference>
<keyword evidence="2" id="KW-0732">Signal</keyword>
<name>A0A934VP98_9BACT</name>
<dbReference type="EMBL" id="JAENIL010000001">
    <property type="protein sequence ID" value="MBK1875314.1"/>
    <property type="molecule type" value="Genomic_DNA"/>
</dbReference>
<proteinExistence type="inferred from homology"/>
<evidence type="ECO:0000256" key="4">
    <source>
        <dbReference type="ARBA" id="ARBA00023180"/>
    </source>
</evidence>
<dbReference type="PROSITE" id="PS00149">
    <property type="entry name" value="SULFATASE_2"/>
    <property type="match status" value="1"/>
</dbReference>
<evidence type="ECO:0000256" key="3">
    <source>
        <dbReference type="ARBA" id="ARBA00022801"/>
    </source>
</evidence>
<dbReference type="InterPro" id="IPR024607">
    <property type="entry name" value="Sulfatase_CS"/>
</dbReference>
<dbReference type="GO" id="GO:0016787">
    <property type="term" value="F:hydrolase activity"/>
    <property type="evidence" value="ECO:0007669"/>
    <property type="project" value="UniProtKB-KW"/>
</dbReference>
<dbReference type="InterPro" id="IPR000917">
    <property type="entry name" value="Sulfatase_N"/>
</dbReference>
<sequence length="519" mass="60115">MSQVKKYNILYIMSDDHASHAIGAYGGRLAGLDLTPNIDALAADGILFRNCFVTNAICTPSRACILTGQHSQTNGVLDLNGSLPTEKQYLPQELSKLGYETALVGKWHLHEEPNFDYYKVMADAHEQGSYYDPAYFEKGVTEYGDLHANPELATVKEVGHSSDINTDSSLDWLENKRDRDKPFFLMHHFKAPHDYFEYARRYEDFLADIDVPEPDNLYDQSTWGSIGTRGENDSLRRVIGTSVSRRHEIRNYVFNYFPEGGPEDDREATHQAYQHYLKRYLRCVKGIDDNLNRLFGYLKENDLWDNTIIVYTSDQGMMLGEHDLQDKRWMYEESANMPLIIRHPDMDKRGVETDMLVNNVDYAPTVLDFAKGETPSYMQGRSFAETVATGDEVEGWDSSVYYRYWMHMVHHDVPANFGIRTKRYKLMFYYGYHFDESQMGTPSTEWVGKCNKVVQTPAAWELYDLERDPDEDVNRYSDPEYKDIIAELKAEILKKRAELNEGDEKYPHLQAIIDAHWED</sequence>
<keyword evidence="3" id="KW-0378">Hydrolase</keyword>